<evidence type="ECO:0000313" key="2">
    <source>
        <dbReference type="Proteomes" id="UP000663720"/>
    </source>
</evidence>
<dbReference type="Proteomes" id="UP000663720">
    <property type="component" value="Chromosome"/>
</dbReference>
<organism evidence="1 2">
    <name type="scientific">Desulfonema limicola</name>
    <dbReference type="NCBI Taxonomy" id="45656"/>
    <lineage>
        <taxon>Bacteria</taxon>
        <taxon>Pseudomonadati</taxon>
        <taxon>Thermodesulfobacteriota</taxon>
        <taxon>Desulfobacteria</taxon>
        <taxon>Desulfobacterales</taxon>
        <taxon>Desulfococcaceae</taxon>
        <taxon>Desulfonema</taxon>
    </lineage>
</organism>
<dbReference type="EMBL" id="CP061799">
    <property type="protein sequence ID" value="QTA82640.1"/>
    <property type="molecule type" value="Genomic_DNA"/>
</dbReference>
<dbReference type="KEGG" id="dli:dnl_50200"/>
<evidence type="ECO:0000313" key="1">
    <source>
        <dbReference type="EMBL" id="QTA82640.1"/>
    </source>
</evidence>
<name>A0A975BCA9_9BACT</name>
<accession>A0A975BCA9</accession>
<dbReference type="RefSeq" id="WP_207688540.1">
    <property type="nucleotide sequence ID" value="NZ_CP061799.1"/>
</dbReference>
<gene>
    <name evidence="1" type="ORF">dnl_50200</name>
</gene>
<reference evidence="1" key="1">
    <citation type="journal article" date="2021" name="Microb. Physiol.">
        <title>Proteogenomic Insights into the Physiology of Marine, Sulfate-Reducing, Filamentous Desulfonema limicola and Desulfonema magnum.</title>
        <authorList>
            <person name="Schnaars V."/>
            <person name="Wohlbrand L."/>
            <person name="Scheve S."/>
            <person name="Hinrichs C."/>
            <person name="Reinhardt R."/>
            <person name="Rabus R."/>
        </authorList>
    </citation>
    <scope>NUCLEOTIDE SEQUENCE</scope>
    <source>
        <strain evidence="1">5ac10</strain>
    </source>
</reference>
<keyword evidence="2" id="KW-1185">Reference proteome</keyword>
<protein>
    <submittedName>
        <fullName evidence="1">Uncharacterized protein</fullName>
    </submittedName>
</protein>
<sequence>MGGWKKRMPSCNEADRGSKFALTRKSADFREVLNHEKAKEQCIIRSS</sequence>
<dbReference type="AlphaFoldDB" id="A0A975BCA9"/>
<proteinExistence type="predicted"/>